<dbReference type="InterPro" id="IPR001962">
    <property type="entry name" value="Asn_synthase"/>
</dbReference>
<comment type="pathway">
    <text evidence="1">Amino-acid biosynthesis; L-asparagine biosynthesis; L-asparagine from L-aspartate (L-Gln route): step 1/1.</text>
</comment>
<dbReference type="PROSITE" id="PS51278">
    <property type="entry name" value="GATASE_TYPE_2"/>
    <property type="match status" value="1"/>
</dbReference>
<evidence type="ECO:0000256" key="3">
    <source>
        <dbReference type="ARBA" id="ARBA00012737"/>
    </source>
</evidence>
<dbReference type="InterPro" id="IPR017932">
    <property type="entry name" value="GATase_2_dom"/>
</dbReference>
<keyword evidence="10" id="KW-1185">Reference proteome</keyword>
<dbReference type="InterPro" id="IPR006426">
    <property type="entry name" value="Asn_synth_AEB"/>
</dbReference>
<dbReference type="InterPro" id="IPR029055">
    <property type="entry name" value="Ntn_hydrolases_N"/>
</dbReference>
<feature type="domain" description="Glutamine amidotransferase type-2" evidence="8">
    <location>
        <begin position="1"/>
        <end position="183"/>
    </location>
</feature>
<dbReference type="SUPFAM" id="SSF52402">
    <property type="entry name" value="Adenine nucleotide alpha hydrolases-like"/>
    <property type="match status" value="1"/>
</dbReference>
<evidence type="ECO:0000256" key="6">
    <source>
        <dbReference type="ARBA" id="ARBA00022888"/>
    </source>
</evidence>
<gene>
    <name evidence="9" type="ORF">IEQ44_08315</name>
</gene>
<keyword evidence="4" id="KW-0547">Nucleotide-binding</keyword>
<reference evidence="9 10" key="1">
    <citation type="submission" date="2020-10" db="EMBL/GenBank/DDBJ databases">
        <title>Nocardioides sp. isolated from sludge.</title>
        <authorList>
            <person name="Zhang X."/>
        </authorList>
    </citation>
    <scope>NUCLEOTIDE SEQUENCE [LARGE SCALE GENOMIC DNA]</scope>
    <source>
        <strain evidence="9 10">Y6</strain>
    </source>
</reference>
<comment type="caution">
    <text evidence="9">The sequence shown here is derived from an EMBL/GenBank/DDBJ whole genome shotgun (WGS) entry which is preliminary data.</text>
</comment>
<dbReference type="Gene3D" id="3.60.20.10">
    <property type="entry name" value="Glutamine Phosphoribosylpyrophosphate, subunit 1, domain 1"/>
    <property type="match status" value="2"/>
</dbReference>
<evidence type="ECO:0000313" key="10">
    <source>
        <dbReference type="Proteomes" id="UP000756387"/>
    </source>
</evidence>
<evidence type="ECO:0000256" key="1">
    <source>
        <dbReference type="ARBA" id="ARBA00005187"/>
    </source>
</evidence>
<dbReference type="EC" id="6.3.5.4" evidence="3"/>
<proteinExistence type="inferred from homology"/>
<keyword evidence="5" id="KW-0067">ATP-binding</keyword>
<protein>
    <recommendedName>
        <fullName evidence="3">asparagine synthase (glutamine-hydrolyzing)</fullName>
        <ecNumber evidence="3">6.3.5.4</ecNumber>
    </recommendedName>
</protein>
<dbReference type="RefSeq" id="WP_193637976.1">
    <property type="nucleotide sequence ID" value="NZ_JADCSA010000006.1"/>
</dbReference>
<keyword evidence="6" id="KW-0028">Amino-acid biosynthesis</keyword>
<accession>A0ABR9RSV5</accession>
<dbReference type="PANTHER" id="PTHR43284:SF1">
    <property type="entry name" value="ASPARAGINE SYNTHETASE"/>
    <property type="match status" value="1"/>
</dbReference>
<organism evidence="9 10">
    <name type="scientific">Nocardioides malaquae</name>
    <dbReference type="NCBI Taxonomy" id="2773426"/>
    <lineage>
        <taxon>Bacteria</taxon>
        <taxon>Bacillati</taxon>
        <taxon>Actinomycetota</taxon>
        <taxon>Actinomycetes</taxon>
        <taxon>Propionibacteriales</taxon>
        <taxon>Nocardioidaceae</taxon>
        <taxon>Nocardioides</taxon>
    </lineage>
</organism>
<dbReference type="InterPro" id="IPR014729">
    <property type="entry name" value="Rossmann-like_a/b/a_fold"/>
</dbReference>
<dbReference type="Gene3D" id="3.40.50.620">
    <property type="entry name" value="HUPs"/>
    <property type="match status" value="1"/>
</dbReference>
<dbReference type="PIRSF" id="PIRSF001589">
    <property type="entry name" value="Asn_synthetase_glu-h"/>
    <property type="match status" value="1"/>
</dbReference>
<dbReference type="InterPro" id="IPR051786">
    <property type="entry name" value="ASN_synthetase/amidase"/>
</dbReference>
<evidence type="ECO:0000259" key="8">
    <source>
        <dbReference type="PROSITE" id="PS51278"/>
    </source>
</evidence>
<evidence type="ECO:0000313" key="9">
    <source>
        <dbReference type="EMBL" id="MBE7324655.1"/>
    </source>
</evidence>
<dbReference type="Pfam" id="PF13537">
    <property type="entry name" value="GATase_7"/>
    <property type="match status" value="1"/>
</dbReference>
<evidence type="ECO:0000256" key="5">
    <source>
        <dbReference type="ARBA" id="ARBA00022840"/>
    </source>
</evidence>
<dbReference type="PANTHER" id="PTHR43284">
    <property type="entry name" value="ASPARAGINE SYNTHETASE (GLUTAMINE-HYDROLYZING)"/>
    <property type="match status" value="1"/>
</dbReference>
<keyword evidence="6" id="KW-0061">Asparagine biosynthesis</keyword>
<evidence type="ECO:0000256" key="4">
    <source>
        <dbReference type="ARBA" id="ARBA00022741"/>
    </source>
</evidence>
<comment type="catalytic activity">
    <reaction evidence="7">
        <text>L-aspartate + L-glutamine + ATP + H2O = L-asparagine + L-glutamate + AMP + diphosphate + H(+)</text>
        <dbReference type="Rhea" id="RHEA:12228"/>
        <dbReference type="ChEBI" id="CHEBI:15377"/>
        <dbReference type="ChEBI" id="CHEBI:15378"/>
        <dbReference type="ChEBI" id="CHEBI:29985"/>
        <dbReference type="ChEBI" id="CHEBI:29991"/>
        <dbReference type="ChEBI" id="CHEBI:30616"/>
        <dbReference type="ChEBI" id="CHEBI:33019"/>
        <dbReference type="ChEBI" id="CHEBI:58048"/>
        <dbReference type="ChEBI" id="CHEBI:58359"/>
        <dbReference type="ChEBI" id="CHEBI:456215"/>
        <dbReference type="EC" id="6.3.5.4"/>
    </reaction>
</comment>
<dbReference type="Pfam" id="PF00733">
    <property type="entry name" value="Asn_synthase"/>
    <property type="match status" value="1"/>
</dbReference>
<evidence type="ECO:0000256" key="7">
    <source>
        <dbReference type="ARBA" id="ARBA00048741"/>
    </source>
</evidence>
<dbReference type="EMBL" id="JADCSA010000006">
    <property type="protein sequence ID" value="MBE7324655.1"/>
    <property type="molecule type" value="Genomic_DNA"/>
</dbReference>
<name>A0ABR9RSV5_9ACTN</name>
<dbReference type="Proteomes" id="UP000756387">
    <property type="component" value="Unassembled WGS sequence"/>
</dbReference>
<dbReference type="CDD" id="cd01991">
    <property type="entry name" value="Asn_synthase_B_C"/>
    <property type="match status" value="1"/>
</dbReference>
<dbReference type="SUPFAM" id="SSF56235">
    <property type="entry name" value="N-terminal nucleophile aminohydrolases (Ntn hydrolases)"/>
    <property type="match status" value="1"/>
</dbReference>
<comment type="similarity">
    <text evidence="2">Belongs to the asparagine synthetase family.</text>
</comment>
<evidence type="ECO:0000256" key="2">
    <source>
        <dbReference type="ARBA" id="ARBA00005752"/>
    </source>
</evidence>
<sequence length="550" mass="58192">MSLRDPEGSAALTARLLAQLNHRGPDGSGVLERGSSSIGMARLRVRSAASDDVPFTAGDEVHALNGEVYHAGGRTPAGGLEEALACAPGADGMYAVVSATRDGRLEVARDPLGIKPLFVRESDEGVAIASEVTPLLDAFGPAPVRREAFAQFLVTGRRVVDGGSFFEGIRPVRPGERLTVSGGKVVSTRHGGVAVPEPVGNGTPSAAELREAVSVAVDRVLLADRPIGLALSGGLDSTILAALLAERGVTDLPTVSICPEGSSDGVRELAELGLSGTRSWQHSWTPFEAADLLDELPSAVQVMGEPTGMSSLPMYARLARLARESGITVLVVGEGADELFGGYQRYANLRSGQHATALDFYLAEERRTMATELLGCDVVEEAVETFRGELPEGPACEVVRSHELQHSLEPLLRRTDHLLMAQGIEGRTPFLHGGVPALASRLTPSQLVRGGETKVALREAFSDLVGEGRREVPKIPFRAPVARWLGGSLLPRVDAELADSVGLLNDCLGVCPDGVQTLRKRLAGGQESAFPTAFNLLSTIHWLTWLESRG</sequence>